<sequence>MTRSGIVAHLMRRTALGPRGGFLLGNLPEVAQGRMFELLHHMWRAHGDISCARVGTRLLYLVVHPDQIQHVLVTRRENYTKAMHRAAPLIGDGLPASNGELWARQRKLLTPRFQVGALPHSPRPSGGPWSDSLGRWQRAAARGDELDLADEMVALTLDAILGSLLGERLDDEEARLRAAIRDAVDFVGASGQLFRVPLSWPTQRNQRFLAALAVIDDFIHRAIEAHRGRPDGDPDLLTFLLRHVGDDPQSPDTARLIRDEAVSLLLGGHESTAQALTWLLYCLDLHPEAKARVMSEVDTFGDARPRSPTATASCSSPPRCRRRCACTRRSGRSRATWSPTTSSAATSCRPAPP</sequence>
<comment type="caution">
    <text evidence="8">The sequence shown here is derived from an EMBL/GenBank/DDBJ whole genome shotgun (WGS) entry which is preliminary data.</text>
</comment>
<feature type="compositionally biased region" description="Basic residues" evidence="7">
    <location>
        <begin position="319"/>
        <end position="332"/>
    </location>
</feature>
<feature type="compositionally biased region" description="Low complexity" evidence="7">
    <location>
        <begin position="306"/>
        <end position="318"/>
    </location>
</feature>
<dbReference type="GO" id="GO:0005506">
    <property type="term" value="F:iron ion binding"/>
    <property type="evidence" value="ECO:0007669"/>
    <property type="project" value="InterPro"/>
</dbReference>
<keyword evidence="4" id="KW-0560">Oxidoreductase</keyword>
<protein>
    <submittedName>
        <fullName evidence="8">Cytochrome P450</fullName>
    </submittedName>
</protein>
<dbReference type="AlphaFoldDB" id="A0A9X3F130"/>
<dbReference type="InterPro" id="IPR001128">
    <property type="entry name" value="Cyt_P450"/>
</dbReference>
<dbReference type="GO" id="GO:0004497">
    <property type="term" value="F:monooxygenase activity"/>
    <property type="evidence" value="ECO:0007669"/>
    <property type="project" value="UniProtKB-KW"/>
</dbReference>
<keyword evidence="9" id="KW-1185">Reference proteome</keyword>
<evidence type="ECO:0000256" key="1">
    <source>
        <dbReference type="ARBA" id="ARBA00010617"/>
    </source>
</evidence>
<evidence type="ECO:0000256" key="2">
    <source>
        <dbReference type="ARBA" id="ARBA00022617"/>
    </source>
</evidence>
<keyword evidence="2" id="KW-0349">Heme</keyword>
<evidence type="ECO:0000313" key="9">
    <source>
        <dbReference type="Proteomes" id="UP001150924"/>
    </source>
</evidence>
<feature type="compositionally biased region" description="Low complexity" evidence="7">
    <location>
        <begin position="333"/>
        <end position="353"/>
    </location>
</feature>
<keyword evidence="5" id="KW-0408">Iron</keyword>
<keyword evidence="3" id="KW-0479">Metal-binding</keyword>
<dbReference type="PANTHER" id="PTHR24291:SF50">
    <property type="entry name" value="BIFUNCTIONAL ALBAFLAVENONE MONOOXYGENASE_TERPENE SYNTHASE"/>
    <property type="match status" value="1"/>
</dbReference>
<evidence type="ECO:0000256" key="6">
    <source>
        <dbReference type="ARBA" id="ARBA00023033"/>
    </source>
</evidence>
<reference evidence="8" key="1">
    <citation type="submission" date="2022-11" db="EMBL/GenBank/DDBJ databases">
        <title>Minimal conservation of predation-associated metabolite biosynthetic gene clusters underscores biosynthetic potential of Myxococcota including descriptions for ten novel species: Archangium lansinium sp. nov., Myxococcus landrumus sp. nov., Nannocystis bai.</title>
        <authorList>
            <person name="Ahearne A."/>
            <person name="Stevens C."/>
            <person name="Phillips K."/>
        </authorList>
    </citation>
    <scope>NUCLEOTIDE SEQUENCE</scope>
    <source>
        <strain evidence="8">Na p29</strain>
    </source>
</reference>
<proteinExistence type="inferred from homology"/>
<accession>A0A9X3F130</accession>
<dbReference type="EMBL" id="JAPNKE010000002">
    <property type="protein sequence ID" value="MCY1014059.1"/>
    <property type="molecule type" value="Genomic_DNA"/>
</dbReference>
<dbReference type="SUPFAM" id="SSF48264">
    <property type="entry name" value="Cytochrome P450"/>
    <property type="match status" value="1"/>
</dbReference>
<gene>
    <name evidence="8" type="ORF">OV079_52790</name>
</gene>
<evidence type="ECO:0000313" key="8">
    <source>
        <dbReference type="EMBL" id="MCY1014059.1"/>
    </source>
</evidence>
<dbReference type="GO" id="GO:0020037">
    <property type="term" value="F:heme binding"/>
    <property type="evidence" value="ECO:0007669"/>
    <property type="project" value="InterPro"/>
</dbReference>
<evidence type="ECO:0000256" key="4">
    <source>
        <dbReference type="ARBA" id="ARBA00023002"/>
    </source>
</evidence>
<organism evidence="8 9">
    <name type="scientific">Nannocystis pusilla</name>
    <dbReference type="NCBI Taxonomy" id="889268"/>
    <lineage>
        <taxon>Bacteria</taxon>
        <taxon>Pseudomonadati</taxon>
        <taxon>Myxococcota</taxon>
        <taxon>Polyangia</taxon>
        <taxon>Nannocystales</taxon>
        <taxon>Nannocystaceae</taxon>
        <taxon>Nannocystis</taxon>
    </lineage>
</organism>
<name>A0A9X3F130_9BACT</name>
<dbReference type="InterPro" id="IPR036396">
    <property type="entry name" value="Cyt_P450_sf"/>
</dbReference>
<dbReference type="Gene3D" id="1.10.630.10">
    <property type="entry name" value="Cytochrome P450"/>
    <property type="match status" value="1"/>
</dbReference>
<evidence type="ECO:0000256" key="3">
    <source>
        <dbReference type="ARBA" id="ARBA00022723"/>
    </source>
</evidence>
<evidence type="ECO:0000256" key="7">
    <source>
        <dbReference type="SAM" id="MobiDB-lite"/>
    </source>
</evidence>
<dbReference type="Pfam" id="PF00067">
    <property type="entry name" value="p450"/>
    <property type="match status" value="1"/>
</dbReference>
<dbReference type="GO" id="GO:0016705">
    <property type="term" value="F:oxidoreductase activity, acting on paired donors, with incorporation or reduction of molecular oxygen"/>
    <property type="evidence" value="ECO:0007669"/>
    <property type="project" value="InterPro"/>
</dbReference>
<comment type="similarity">
    <text evidence="1">Belongs to the cytochrome P450 family.</text>
</comment>
<keyword evidence="6" id="KW-0503">Monooxygenase</keyword>
<dbReference type="InterPro" id="IPR050196">
    <property type="entry name" value="Cytochrome_P450_Monoox"/>
</dbReference>
<feature type="region of interest" description="Disordered" evidence="7">
    <location>
        <begin position="300"/>
        <end position="353"/>
    </location>
</feature>
<evidence type="ECO:0000256" key="5">
    <source>
        <dbReference type="ARBA" id="ARBA00023004"/>
    </source>
</evidence>
<dbReference type="PANTHER" id="PTHR24291">
    <property type="entry name" value="CYTOCHROME P450 FAMILY 4"/>
    <property type="match status" value="1"/>
</dbReference>
<dbReference type="Proteomes" id="UP001150924">
    <property type="component" value="Unassembled WGS sequence"/>
</dbReference>